<keyword evidence="8" id="KW-1185">Reference proteome</keyword>
<comment type="subunit">
    <text evidence="2 6">Homotetramer.</text>
</comment>
<evidence type="ECO:0000256" key="6">
    <source>
        <dbReference type="HAMAP-Rule" id="MF_00313"/>
    </source>
</evidence>
<keyword evidence="4 6" id="KW-0378">Hydrolase</keyword>
<dbReference type="InterPro" id="IPR015868">
    <property type="entry name" value="Glutaminase"/>
</dbReference>
<feature type="binding site" evidence="6">
    <location>
        <position position="193"/>
    </location>
    <ligand>
        <name>substrate</name>
    </ligand>
</feature>
<evidence type="ECO:0000256" key="2">
    <source>
        <dbReference type="ARBA" id="ARBA00011881"/>
    </source>
</evidence>
<dbReference type="GO" id="GO:0004359">
    <property type="term" value="F:glutaminase activity"/>
    <property type="evidence" value="ECO:0007669"/>
    <property type="project" value="UniProtKB-EC"/>
</dbReference>
<evidence type="ECO:0000256" key="4">
    <source>
        <dbReference type="ARBA" id="ARBA00022801"/>
    </source>
</evidence>
<feature type="binding site" evidence="6">
    <location>
        <position position="65"/>
    </location>
    <ligand>
        <name>substrate</name>
    </ligand>
</feature>
<evidence type="ECO:0000313" key="8">
    <source>
        <dbReference type="Proteomes" id="UP001357223"/>
    </source>
</evidence>
<evidence type="ECO:0000313" key="7">
    <source>
        <dbReference type="EMBL" id="WVX80666.1"/>
    </source>
</evidence>
<dbReference type="PANTHER" id="PTHR12544:SF29">
    <property type="entry name" value="GLUTAMINASE"/>
    <property type="match status" value="1"/>
</dbReference>
<comment type="catalytic activity">
    <reaction evidence="5 6">
        <text>L-glutamine + H2O = L-glutamate + NH4(+)</text>
        <dbReference type="Rhea" id="RHEA:15889"/>
        <dbReference type="ChEBI" id="CHEBI:15377"/>
        <dbReference type="ChEBI" id="CHEBI:28938"/>
        <dbReference type="ChEBI" id="CHEBI:29985"/>
        <dbReference type="ChEBI" id="CHEBI:58359"/>
        <dbReference type="EC" id="3.5.1.2"/>
    </reaction>
</comment>
<organism evidence="7 8">
    <name type="scientific">Niallia oryzisoli</name>
    <dbReference type="NCBI Taxonomy" id="1737571"/>
    <lineage>
        <taxon>Bacteria</taxon>
        <taxon>Bacillati</taxon>
        <taxon>Bacillota</taxon>
        <taxon>Bacilli</taxon>
        <taxon>Bacillales</taxon>
        <taxon>Bacillaceae</taxon>
        <taxon>Niallia</taxon>
    </lineage>
</organism>
<sequence>MYCQSNDELNTLVNEARKVTKDGKVADYIPALGKADPNNLSVAIHYPDSNCISAGDIERKFTLQSISKVISLAFVLMDRGCEYVFQHVGMEPTGDPYNSIAKLETMDVAKPLNPMINAGALAVTHMIKGSNVVERFQRLISFIQSMADNPDIGYSKEVAQSEFESADLNRALSYFLKQHGIIDEDVEKLMDLYTKQCAIEMNCLDLARIGLVFAMDGTDPINGNHIIPKEIARICKTFMVTCGMYNASGEFAIKIGIPAKSGVSGGIMGAVPGKFGIGVFGPALDDRGNSIAGIRLLELLSNKYNLSMF</sequence>
<comment type="similarity">
    <text evidence="1 6">Belongs to the glutaminase family.</text>
</comment>
<accession>A0ABZ2CAA7</accession>
<feature type="binding site" evidence="6">
    <location>
        <position position="245"/>
    </location>
    <ligand>
        <name>substrate</name>
    </ligand>
</feature>
<feature type="binding site" evidence="6">
    <location>
        <position position="162"/>
    </location>
    <ligand>
        <name>substrate</name>
    </ligand>
</feature>
<dbReference type="HAMAP" id="MF_00313">
    <property type="entry name" value="Glutaminase"/>
    <property type="match status" value="1"/>
</dbReference>
<dbReference type="Pfam" id="PF04960">
    <property type="entry name" value="Glutaminase"/>
    <property type="match status" value="1"/>
</dbReference>
<dbReference type="Proteomes" id="UP001357223">
    <property type="component" value="Chromosome"/>
</dbReference>
<dbReference type="EMBL" id="CP137640">
    <property type="protein sequence ID" value="WVX80666.1"/>
    <property type="molecule type" value="Genomic_DNA"/>
</dbReference>
<evidence type="ECO:0000256" key="1">
    <source>
        <dbReference type="ARBA" id="ARBA00011076"/>
    </source>
</evidence>
<name>A0ABZ2CAA7_9BACI</name>
<reference evidence="7 8" key="1">
    <citation type="submission" date="2023-10" db="EMBL/GenBank/DDBJ databases">
        <title>Niallia locisalis sp.nov. isolated from a salt pond sample.</title>
        <authorList>
            <person name="Li X.-J."/>
            <person name="Dong L."/>
        </authorList>
    </citation>
    <scope>NUCLEOTIDE SEQUENCE [LARGE SCALE GENOMIC DNA]</scope>
    <source>
        <strain evidence="7 8">DSM 29761</strain>
    </source>
</reference>
<dbReference type="SUPFAM" id="SSF56601">
    <property type="entry name" value="beta-lactamase/transpeptidase-like"/>
    <property type="match status" value="1"/>
</dbReference>
<dbReference type="Gene3D" id="3.40.710.10">
    <property type="entry name" value="DD-peptidase/beta-lactamase superfamily"/>
    <property type="match status" value="1"/>
</dbReference>
<dbReference type="RefSeq" id="WP_338449597.1">
    <property type="nucleotide sequence ID" value="NZ_CP137640.1"/>
</dbReference>
<feature type="binding site" evidence="6">
    <location>
        <position position="263"/>
    </location>
    <ligand>
        <name>substrate</name>
    </ligand>
</feature>
<evidence type="ECO:0000256" key="3">
    <source>
        <dbReference type="ARBA" id="ARBA00012918"/>
    </source>
</evidence>
<protein>
    <recommendedName>
        <fullName evidence="3 6">Glutaminase</fullName>
        <ecNumber evidence="3 6">3.5.1.2</ecNumber>
    </recommendedName>
</protein>
<proteinExistence type="inferred from homology"/>
<evidence type="ECO:0000256" key="5">
    <source>
        <dbReference type="ARBA" id="ARBA00049534"/>
    </source>
</evidence>
<dbReference type="EC" id="3.5.1.2" evidence="3 6"/>
<dbReference type="PANTHER" id="PTHR12544">
    <property type="entry name" value="GLUTAMINASE"/>
    <property type="match status" value="1"/>
</dbReference>
<dbReference type="NCBIfam" id="TIGR03814">
    <property type="entry name" value="Gln_ase"/>
    <property type="match status" value="1"/>
</dbReference>
<keyword evidence="6" id="KW-0007">Acetylation</keyword>
<dbReference type="InterPro" id="IPR012338">
    <property type="entry name" value="Beta-lactam/transpept-like"/>
</dbReference>
<feature type="binding site" evidence="6">
    <location>
        <position position="117"/>
    </location>
    <ligand>
        <name>substrate</name>
    </ligand>
</feature>
<gene>
    <name evidence="6 7" type="primary">glsA</name>
    <name evidence="7" type="ORF">R4Z09_26045</name>
</gene>
<feature type="binding site" evidence="6">
    <location>
        <position position="169"/>
    </location>
    <ligand>
        <name>substrate</name>
    </ligand>
</feature>